<sequence>MLLKEANIIRGQAQKVDEAVSTKLLTRRSSNFIRVAPAQTLEAKKLFELVQKRGACIILEKRGVKFKTWDAEWANRTHQIFLRNVADLLFFYIWMKSAQMSRIRAA</sequence>
<dbReference type="Proteomes" id="UP001054945">
    <property type="component" value="Unassembled WGS sequence"/>
</dbReference>
<accession>A0AAV4MYL5</accession>
<evidence type="ECO:0000313" key="2">
    <source>
        <dbReference type="Proteomes" id="UP001054945"/>
    </source>
</evidence>
<protein>
    <submittedName>
        <fullName evidence="1">Uncharacterized protein</fullName>
    </submittedName>
</protein>
<reference evidence="1 2" key="1">
    <citation type="submission" date="2021-06" db="EMBL/GenBank/DDBJ databases">
        <title>Caerostris extrusa draft genome.</title>
        <authorList>
            <person name="Kono N."/>
            <person name="Arakawa K."/>
        </authorList>
    </citation>
    <scope>NUCLEOTIDE SEQUENCE [LARGE SCALE GENOMIC DNA]</scope>
</reference>
<evidence type="ECO:0000313" key="1">
    <source>
        <dbReference type="EMBL" id="GIX77521.1"/>
    </source>
</evidence>
<gene>
    <name evidence="1" type="ORF">CEXT_475011</name>
</gene>
<organism evidence="1 2">
    <name type="scientific">Caerostris extrusa</name>
    <name type="common">Bark spider</name>
    <name type="synonym">Caerostris bankana</name>
    <dbReference type="NCBI Taxonomy" id="172846"/>
    <lineage>
        <taxon>Eukaryota</taxon>
        <taxon>Metazoa</taxon>
        <taxon>Ecdysozoa</taxon>
        <taxon>Arthropoda</taxon>
        <taxon>Chelicerata</taxon>
        <taxon>Arachnida</taxon>
        <taxon>Araneae</taxon>
        <taxon>Araneomorphae</taxon>
        <taxon>Entelegynae</taxon>
        <taxon>Araneoidea</taxon>
        <taxon>Araneidae</taxon>
        <taxon>Caerostris</taxon>
    </lineage>
</organism>
<dbReference type="AlphaFoldDB" id="A0AAV4MYL5"/>
<keyword evidence="2" id="KW-1185">Reference proteome</keyword>
<dbReference type="EMBL" id="BPLR01020334">
    <property type="protein sequence ID" value="GIX77521.1"/>
    <property type="molecule type" value="Genomic_DNA"/>
</dbReference>
<proteinExistence type="predicted"/>
<comment type="caution">
    <text evidence="1">The sequence shown here is derived from an EMBL/GenBank/DDBJ whole genome shotgun (WGS) entry which is preliminary data.</text>
</comment>
<name>A0AAV4MYL5_CAEEX</name>